<dbReference type="KEGG" id="bdo:EL88_10590"/>
<evidence type="ECO:0000256" key="1">
    <source>
        <dbReference type="ARBA" id="ARBA00004948"/>
    </source>
</evidence>
<dbReference type="GO" id="GO:0009228">
    <property type="term" value="P:thiamine biosynthetic process"/>
    <property type="evidence" value="ECO:0007669"/>
    <property type="project" value="UniProtKB-KW"/>
</dbReference>
<dbReference type="EMBL" id="BQOB01000001">
    <property type="protein sequence ID" value="GKH82959.1"/>
    <property type="molecule type" value="Genomic_DNA"/>
</dbReference>
<dbReference type="CDD" id="cd00564">
    <property type="entry name" value="TMP_TenI"/>
    <property type="match status" value="1"/>
</dbReference>
<dbReference type="EMBL" id="QRZL01000023">
    <property type="protein sequence ID" value="RGV72506.1"/>
    <property type="molecule type" value="Genomic_DNA"/>
</dbReference>
<evidence type="ECO:0000256" key="2">
    <source>
        <dbReference type="ARBA" id="ARBA00022977"/>
    </source>
</evidence>
<evidence type="ECO:0000313" key="6">
    <source>
        <dbReference type="EMBL" id="KAA5392001.1"/>
    </source>
</evidence>
<evidence type="ECO:0000313" key="14">
    <source>
        <dbReference type="EMBL" id="WHX08732.1"/>
    </source>
</evidence>
<reference evidence="14" key="7">
    <citation type="journal article" date="2023" name="Nat. Commun.">
        <title>Identification of a novel Human Milk Oligosaccharides utilization cluster in the infant gut commensal Bacteroides dorei.</title>
        <authorList>
            <person name="Kijner S."/>
            <person name="Ennis D."/>
            <person name="Shmorak S."/>
            <person name="Florentin A."/>
            <person name="Yassour M."/>
        </authorList>
    </citation>
    <scope>NUCLEOTIDE SEQUENCE</scope>
    <source>
        <strain evidence="14">2</strain>
    </source>
</reference>
<evidence type="ECO:0000313" key="12">
    <source>
        <dbReference type="EMBL" id="TDA75376.1"/>
    </source>
</evidence>
<dbReference type="Proteomes" id="UP000294834">
    <property type="component" value="Unassembled WGS sequence"/>
</dbReference>
<evidence type="ECO:0000313" key="20">
    <source>
        <dbReference type="Proteomes" id="UP000481616"/>
    </source>
</evidence>
<evidence type="ECO:0000313" key="10">
    <source>
        <dbReference type="EMBL" id="QJR77195.1"/>
    </source>
</evidence>
<evidence type="ECO:0000313" key="15">
    <source>
        <dbReference type="Proteomes" id="UP000283678"/>
    </source>
</evidence>
<dbReference type="RefSeq" id="WP_007835020.1">
    <property type="nucleotide sequence ID" value="NZ_BAABYF010000001.1"/>
</dbReference>
<dbReference type="Proteomes" id="UP000777173">
    <property type="component" value="Unassembled WGS sequence"/>
</dbReference>
<reference evidence="16 17" key="3">
    <citation type="journal article" date="2019" name="Nat. Microbiol.">
        <title>Genomic variation and strain-specific functional adaptation in the human gut microbiome during early life.</title>
        <authorList>
            <person name="Vatanen T."/>
            <person name="Plichta D.R."/>
            <person name="Somani J."/>
            <person name="Munch P.C."/>
            <person name="Arthur T.D."/>
            <person name="Hall A.B."/>
            <person name="Rudolf S."/>
            <person name="Oakeley E.J."/>
            <person name="Ke X."/>
            <person name="Young R.A."/>
            <person name="Haiser H.J."/>
            <person name="Kolde R."/>
            <person name="Yassour M."/>
            <person name="Luopajarvi K."/>
            <person name="Siljander H."/>
            <person name="Virtanen S.M."/>
            <person name="Ilonen J."/>
            <person name="Uibo R."/>
            <person name="Tillmann V."/>
            <person name="Mokurov S."/>
            <person name="Dorshakova N."/>
            <person name="Porter J.A."/>
            <person name="McHardy A.C."/>
            <person name="Lahdesmaki H."/>
            <person name="Vlamakis H."/>
            <person name="Huttenhower C."/>
            <person name="Knip M."/>
            <person name="Xavier R.J."/>
        </authorList>
    </citation>
    <scope>NUCLEOTIDE SEQUENCE [LARGE SCALE GENOMIC DNA]</scope>
    <source>
        <strain evidence="12 16">RJX1047</strain>
        <strain evidence="13 17">RJX1052</strain>
    </source>
</reference>
<evidence type="ECO:0000313" key="4">
    <source>
        <dbReference type="EMBL" id="GKH82959.1"/>
    </source>
</evidence>
<dbReference type="InterPro" id="IPR036206">
    <property type="entry name" value="ThiamineP_synth_sf"/>
</dbReference>
<dbReference type="Proteomes" id="UP000283678">
    <property type="component" value="Unassembled WGS sequence"/>
</dbReference>
<dbReference type="Proteomes" id="UP000347681">
    <property type="component" value="Unassembled WGS sequence"/>
</dbReference>
<sequence>MKLILITPPTYFVEEDKIITALFEEGLDTLHLRKPGTAPMFAERLLTLIPEQYHKRIVVHGHFYLKEEYKLKGIHLNGRNPNLPEGYKGHVSCSCHSLDEVKEHKSGCDYVFLSPVFNSISKLNYNSAYTAEELRAAAKASIIDKKVIALGGIDEENLLEVKDFGFGGAAILGALWNKFDACTDRDYRCVIEHFRKLRDLAD</sequence>
<dbReference type="EMBL" id="CP046176">
    <property type="protein sequence ID" value="QJR77195.1"/>
    <property type="molecule type" value="Genomic_DNA"/>
</dbReference>
<reference evidence="18 19" key="2">
    <citation type="journal article" date="2019" name="Nat. Med.">
        <title>A library of human gut bacterial isolates paired with longitudinal multiomics data enables mechanistic microbiome research.</title>
        <authorList>
            <person name="Poyet M."/>
            <person name="Groussin M."/>
            <person name="Gibbons S.M."/>
            <person name="Avila-Pacheco J."/>
            <person name="Jiang X."/>
            <person name="Kearney S.M."/>
            <person name="Perrotta A.R."/>
            <person name="Berdy B."/>
            <person name="Zhao S."/>
            <person name="Lieberman T.D."/>
            <person name="Swanson P.K."/>
            <person name="Smith M."/>
            <person name="Roesemann S."/>
            <person name="Alexander J.E."/>
            <person name="Rich S.A."/>
            <person name="Livny J."/>
            <person name="Vlamakis H."/>
            <person name="Clish C."/>
            <person name="Bullock K."/>
            <person name="Deik A."/>
            <person name="Scott J."/>
            <person name="Pierce K.A."/>
            <person name="Xavier R.J."/>
            <person name="Alm E.J."/>
        </authorList>
    </citation>
    <scope>NUCLEOTIDE SEQUENCE [LARGE SCALE GENOMIC DNA]</scope>
    <source>
        <strain evidence="6 20">BIOML-A1</strain>
        <strain evidence="7 19">BIOML-A4</strain>
        <strain evidence="5 18">BIOML-A5</strain>
    </source>
</reference>
<evidence type="ECO:0000313" key="8">
    <source>
        <dbReference type="EMBL" id="MBV3122648.1"/>
    </source>
</evidence>
<dbReference type="EMBL" id="JAWDEV010000001">
    <property type="protein sequence ID" value="MDU0268418.1"/>
    <property type="molecule type" value="Genomic_DNA"/>
</dbReference>
<dbReference type="EMBL" id="VVZA01000037">
    <property type="protein sequence ID" value="KAA5401264.1"/>
    <property type="molecule type" value="Genomic_DNA"/>
</dbReference>
<dbReference type="Gene3D" id="3.20.20.70">
    <property type="entry name" value="Aldolase class I"/>
    <property type="match status" value="1"/>
</dbReference>
<accession>A0A076ISJ7</accession>
<dbReference type="PANTHER" id="PTHR20857:SF15">
    <property type="entry name" value="THIAMINE-PHOSPHATE SYNTHASE"/>
    <property type="match status" value="1"/>
</dbReference>
<dbReference type="InterPro" id="IPR013785">
    <property type="entry name" value="Aldolase_TIM"/>
</dbReference>
<evidence type="ECO:0000313" key="11">
    <source>
        <dbReference type="EMBL" id="RGV72506.1"/>
    </source>
</evidence>
<dbReference type="EMBL" id="CP126056">
    <property type="protein sequence ID" value="WHX08732.1"/>
    <property type="molecule type" value="Genomic_DNA"/>
</dbReference>
<evidence type="ECO:0000313" key="9">
    <source>
        <dbReference type="EMBL" id="MDU0268418.1"/>
    </source>
</evidence>
<reference evidence="8" key="5">
    <citation type="submission" date="2021-06" db="EMBL/GenBank/DDBJ databases">
        <title>Collection of gut derived symbiotic bacterial strains cultured from healthy donors.</title>
        <authorList>
            <person name="Lin H."/>
            <person name="Littmann E."/>
            <person name="Pamer E.G."/>
        </authorList>
    </citation>
    <scope>NUCLEOTIDE SEQUENCE</scope>
    <source>
        <strain evidence="8">MSK.5.10</strain>
    </source>
</reference>
<keyword evidence="2" id="KW-0784">Thiamine biosynthesis</keyword>
<evidence type="ECO:0000259" key="3">
    <source>
        <dbReference type="Pfam" id="PF02581"/>
    </source>
</evidence>
<dbReference type="Proteomes" id="UP001055104">
    <property type="component" value="Unassembled WGS sequence"/>
</dbReference>
<dbReference type="Proteomes" id="UP000294527">
    <property type="component" value="Unassembled WGS sequence"/>
</dbReference>
<gene>
    <name evidence="4" type="ORF">CE91St7_38430</name>
    <name evidence="11" type="ORF">DWW04_17680</name>
    <name evidence="12" type="ORF">E1I98_02840</name>
    <name evidence="13" type="ORF">E1J06_11635</name>
    <name evidence="7" type="ORF">F2Y51_22610</name>
    <name evidence="6" type="ORF">F2Y58_22965</name>
    <name evidence="5" type="ORF">F2Y61_13800</name>
    <name evidence="10" type="ORF">GKD17_12760</name>
    <name evidence="8" type="ORF">KSU80_05570</name>
    <name evidence="14" type="ORF">QNN11_14805</name>
    <name evidence="9" type="ORF">RVH45_00555</name>
</gene>
<proteinExistence type="predicted"/>
<evidence type="ECO:0000313" key="21">
    <source>
        <dbReference type="Proteomes" id="UP000500949"/>
    </source>
</evidence>
<evidence type="ECO:0000313" key="13">
    <source>
        <dbReference type="EMBL" id="TDB08006.1"/>
    </source>
</evidence>
<comment type="pathway">
    <text evidence="1">Cofactor biosynthesis; thiamine diphosphate biosynthesis.</text>
</comment>
<evidence type="ECO:0000313" key="16">
    <source>
        <dbReference type="Proteomes" id="UP000294527"/>
    </source>
</evidence>
<dbReference type="EMBL" id="VVZB01000006">
    <property type="protein sequence ID" value="KAA5382284.1"/>
    <property type="molecule type" value="Genomic_DNA"/>
</dbReference>
<protein>
    <submittedName>
        <fullName evidence="6">Thiamine phosphate synthase</fullName>
    </submittedName>
</protein>
<dbReference type="EMBL" id="SLTX01000001">
    <property type="protein sequence ID" value="TDB08006.1"/>
    <property type="molecule type" value="Genomic_DNA"/>
</dbReference>
<dbReference type="Proteomes" id="UP001181086">
    <property type="component" value="Unassembled WGS sequence"/>
</dbReference>
<evidence type="ECO:0000313" key="19">
    <source>
        <dbReference type="Proteomes" id="UP000441162"/>
    </source>
</evidence>
<dbReference type="Pfam" id="PF02581">
    <property type="entry name" value="TMP-TENI"/>
    <property type="match status" value="1"/>
</dbReference>
<feature type="domain" description="Thiamine phosphate synthase/TenI" evidence="3">
    <location>
        <begin position="4"/>
        <end position="174"/>
    </location>
</feature>
<dbReference type="EMBL" id="VVYY01000036">
    <property type="protein sequence ID" value="KAA5392001.1"/>
    <property type="molecule type" value="Genomic_DNA"/>
</dbReference>
<evidence type="ECO:0000313" key="18">
    <source>
        <dbReference type="Proteomes" id="UP000347681"/>
    </source>
</evidence>
<organism evidence="6 20">
    <name type="scientific">Phocaeicola dorei</name>
    <dbReference type="NCBI Taxonomy" id="357276"/>
    <lineage>
        <taxon>Bacteria</taxon>
        <taxon>Pseudomonadati</taxon>
        <taxon>Bacteroidota</taxon>
        <taxon>Bacteroidia</taxon>
        <taxon>Bacteroidales</taxon>
        <taxon>Bacteroidaceae</taxon>
        <taxon>Phocaeicola</taxon>
    </lineage>
</organism>
<dbReference type="KEGG" id="bdh:GV66_18400"/>
<dbReference type="GO" id="GO:0004789">
    <property type="term" value="F:thiamine-phosphate diphosphorylase activity"/>
    <property type="evidence" value="ECO:0007669"/>
    <property type="project" value="TreeGrafter"/>
</dbReference>
<reference evidence="11 15" key="1">
    <citation type="submission" date="2018-08" db="EMBL/GenBank/DDBJ databases">
        <title>A genome reference for cultivated species of the human gut microbiota.</title>
        <authorList>
            <person name="Zou Y."/>
            <person name="Xue W."/>
            <person name="Luo G."/>
        </authorList>
    </citation>
    <scope>NUCLEOTIDE SEQUENCE [LARGE SCALE GENOMIC DNA]</scope>
    <source>
        <strain evidence="11 15">AF14-1AC</strain>
    </source>
</reference>
<reference evidence="4" key="6">
    <citation type="submission" date="2022-01" db="EMBL/GenBank/DDBJ databases">
        <title>Novel bile acid biosynthetic pathways are enriched in the microbiome of centenarians.</title>
        <authorList>
            <person name="Sato Y."/>
            <person name="Atarashi K."/>
            <person name="Plichta R.D."/>
            <person name="Arai Y."/>
            <person name="Sasajima S."/>
            <person name="Kearney M.S."/>
            <person name="Suda W."/>
            <person name="Takeshita K."/>
            <person name="Sasaki T."/>
            <person name="Okamoto S."/>
            <person name="Skelly N.A."/>
            <person name="Okamura Y."/>
            <person name="Vlamakis H."/>
            <person name="Li Y."/>
            <person name="Tanoue T."/>
            <person name="Takei H."/>
            <person name="Nittono H."/>
            <person name="Narushima S."/>
            <person name="Irie J."/>
            <person name="Itoh H."/>
            <person name="Moriya K."/>
            <person name="Sugiura Y."/>
            <person name="Suematsu M."/>
            <person name="Moritoki N."/>
            <person name="Shibata S."/>
            <person name="Littman R.D."/>
            <person name="Fischbach A.M."/>
            <person name="Uwamino Y."/>
            <person name="Inoue T."/>
            <person name="Honda A."/>
            <person name="Hattori M."/>
            <person name="Murai T."/>
            <person name="Xavier J.R."/>
            <person name="Hirose N."/>
            <person name="Honda K."/>
        </authorList>
    </citation>
    <scope>NUCLEOTIDE SEQUENCE</scope>
    <source>
        <strain evidence="4">CE91-St7</strain>
    </source>
</reference>
<name>A0A076ISJ7_9BACT</name>
<dbReference type="Proteomes" id="UP000500949">
    <property type="component" value="Chromosome"/>
</dbReference>
<dbReference type="Proteomes" id="UP000441162">
    <property type="component" value="Unassembled WGS sequence"/>
</dbReference>
<dbReference type="PANTHER" id="PTHR20857">
    <property type="entry name" value="THIAMINE-PHOSPHATE PYROPHOSPHORYLASE"/>
    <property type="match status" value="1"/>
</dbReference>
<dbReference type="AlphaFoldDB" id="A0A076ISJ7"/>
<reference evidence="10 21" key="4">
    <citation type="submission" date="2019-11" db="EMBL/GenBank/DDBJ databases">
        <title>Complete genome sequence of Bacteroides dorei DSM 17855.</title>
        <authorList>
            <person name="Russell J.T."/>
        </authorList>
    </citation>
    <scope>NUCLEOTIDE SEQUENCE [LARGE SCALE GENOMIC DNA]</scope>
    <source>
        <strain evidence="10 21">DSM 17855</strain>
    </source>
</reference>
<evidence type="ECO:0000313" key="5">
    <source>
        <dbReference type="EMBL" id="KAA5382284.1"/>
    </source>
</evidence>
<evidence type="ECO:0000313" key="17">
    <source>
        <dbReference type="Proteomes" id="UP000294834"/>
    </source>
</evidence>
<dbReference type="SUPFAM" id="SSF51391">
    <property type="entry name" value="Thiamin phosphate synthase"/>
    <property type="match status" value="1"/>
</dbReference>
<reference evidence="9" key="8">
    <citation type="submission" date="2023-10" db="EMBL/GenBank/DDBJ databases">
        <title>Genome of Potential pathogenic bacteria in Crohn's disease.</title>
        <authorList>
            <person name="Rodriguez-Palacios A."/>
        </authorList>
    </citation>
    <scope>NUCLEOTIDE SEQUENCE</scope>
    <source>
        <strain evidence="9">CavFT-hAR62</strain>
    </source>
</reference>
<dbReference type="eggNOG" id="COG0352">
    <property type="taxonomic scope" value="Bacteria"/>
</dbReference>
<dbReference type="EMBL" id="SLTU01000001">
    <property type="protein sequence ID" value="TDA75376.1"/>
    <property type="molecule type" value="Genomic_DNA"/>
</dbReference>
<dbReference type="GO" id="GO:0005737">
    <property type="term" value="C:cytoplasm"/>
    <property type="evidence" value="ECO:0007669"/>
    <property type="project" value="TreeGrafter"/>
</dbReference>
<dbReference type="EMBL" id="JAHOAX010000004">
    <property type="protein sequence ID" value="MBV3122648.1"/>
    <property type="molecule type" value="Genomic_DNA"/>
</dbReference>
<evidence type="ECO:0000313" key="7">
    <source>
        <dbReference type="EMBL" id="KAA5401264.1"/>
    </source>
</evidence>
<dbReference type="Proteomes" id="UP000481616">
    <property type="component" value="Unassembled WGS sequence"/>
</dbReference>
<dbReference type="GeneID" id="93447549"/>
<dbReference type="InterPro" id="IPR022998">
    <property type="entry name" value="ThiamineP_synth_TenI"/>
</dbReference>
<dbReference type="Proteomes" id="UP001177934">
    <property type="component" value="Chromosome"/>
</dbReference>